<feature type="non-terminal residue" evidence="1">
    <location>
        <position position="1"/>
    </location>
</feature>
<dbReference type="Proteomes" id="UP000789405">
    <property type="component" value="Unassembled WGS sequence"/>
</dbReference>
<name>A0A9N9P9G8_9GLOM</name>
<reference evidence="1" key="1">
    <citation type="submission" date="2021-06" db="EMBL/GenBank/DDBJ databases">
        <authorList>
            <person name="Kallberg Y."/>
            <person name="Tangrot J."/>
            <person name="Rosling A."/>
        </authorList>
    </citation>
    <scope>NUCLEOTIDE SEQUENCE</scope>
    <source>
        <strain evidence="1">MA453B</strain>
    </source>
</reference>
<keyword evidence="2" id="KW-1185">Reference proteome</keyword>
<proteinExistence type="predicted"/>
<accession>A0A9N9P9G8</accession>
<gene>
    <name evidence="1" type="ORF">DERYTH_LOCUS23068</name>
</gene>
<comment type="caution">
    <text evidence="1">The sequence shown here is derived from an EMBL/GenBank/DDBJ whole genome shotgun (WGS) entry which is preliminary data.</text>
</comment>
<evidence type="ECO:0000313" key="1">
    <source>
        <dbReference type="EMBL" id="CAG8799441.1"/>
    </source>
</evidence>
<dbReference type="EMBL" id="CAJVPY010033895">
    <property type="protein sequence ID" value="CAG8799441.1"/>
    <property type="molecule type" value="Genomic_DNA"/>
</dbReference>
<dbReference type="AlphaFoldDB" id="A0A9N9P9G8"/>
<organism evidence="1 2">
    <name type="scientific">Dentiscutata erythropus</name>
    <dbReference type="NCBI Taxonomy" id="1348616"/>
    <lineage>
        <taxon>Eukaryota</taxon>
        <taxon>Fungi</taxon>
        <taxon>Fungi incertae sedis</taxon>
        <taxon>Mucoromycota</taxon>
        <taxon>Glomeromycotina</taxon>
        <taxon>Glomeromycetes</taxon>
        <taxon>Diversisporales</taxon>
        <taxon>Gigasporaceae</taxon>
        <taxon>Dentiscutata</taxon>
    </lineage>
</organism>
<evidence type="ECO:0000313" key="2">
    <source>
        <dbReference type="Proteomes" id="UP000789405"/>
    </source>
</evidence>
<feature type="non-terminal residue" evidence="1">
    <location>
        <position position="120"/>
    </location>
</feature>
<protein>
    <submittedName>
        <fullName evidence="1">1167_t:CDS:1</fullName>
    </submittedName>
</protein>
<sequence>LEDVFDINIEQINEIPLISIEAFEEDIKDTVKLLKHLDCSNESTKAKYISQILVGVVDTFSKADKISLHKEYSLSGVNGNESQDTEFPNDVEFPNNENQYVEFHINENQNIEFQTESEFQ</sequence>